<keyword evidence="8 11" id="KW-0234">DNA repair</keyword>
<reference evidence="14" key="1">
    <citation type="submission" date="2019-01" db="EMBL/GenBank/DDBJ databases">
        <title>Anaerobic oxidation of ethane by archaea from a marine hydrocarbon seep.</title>
        <authorList>
            <person name="Musat F."/>
        </authorList>
    </citation>
    <scope>NUCLEOTIDE SEQUENCE [LARGE SCALE GENOMIC DNA]</scope>
</reference>
<evidence type="ECO:0000313" key="13">
    <source>
        <dbReference type="EMBL" id="RZB32867.1"/>
    </source>
</evidence>
<keyword evidence="5 11" id="KW-0378">Hydrolase</keyword>
<dbReference type="SMART" id="SM00478">
    <property type="entry name" value="ENDO3c"/>
    <property type="match status" value="1"/>
</dbReference>
<dbReference type="AlphaFoldDB" id="A0A8B3S543"/>
<evidence type="ECO:0000256" key="10">
    <source>
        <dbReference type="ARBA" id="ARBA00052915"/>
    </source>
</evidence>
<feature type="binding site" evidence="11">
    <location>
        <position position="224"/>
    </location>
    <ligand>
        <name>[4Fe-4S] cluster</name>
        <dbReference type="ChEBI" id="CHEBI:49883"/>
    </ligand>
</feature>
<dbReference type="InterPro" id="IPR004036">
    <property type="entry name" value="Endonuclease-III-like_CS2"/>
</dbReference>
<evidence type="ECO:0000256" key="7">
    <source>
        <dbReference type="ARBA" id="ARBA00023014"/>
    </source>
</evidence>
<comment type="catalytic activity">
    <reaction evidence="11">
        <text>2'-deoxyribonucleotide-(2'-deoxyribose 5'-phosphate)-2'-deoxyribonucleotide-DNA = a 3'-end 2'-deoxyribonucleotide-(2,3-dehydro-2,3-deoxyribose 5'-phosphate)-DNA + a 5'-end 5'-phospho-2'-deoxyribonucleoside-DNA + H(+)</text>
        <dbReference type="Rhea" id="RHEA:66592"/>
        <dbReference type="Rhea" id="RHEA-COMP:13180"/>
        <dbReference type="Rhea" id="RHEA-COMP:16897"/>
        <dbReference type="Rhea" id="RHEA-COMP:17067"/>
        <dbReference type="ChEBI" id="CHEBI:15378"/>
        <dbReference type="ChEBI" id="CHEBI:136412"/>
        <dbReference type="ChEBI" id="CHEBI:157695"/>
        <dbReference type="ChEBI" id="CHEBI:167181"/>
        <dbReference type="EC" id="4.2.99.18"/>
    </reaction>
</comment>
<dbReference type="PANTHER" id="PTHR10359:SF18">
    <property type="entry name" value="ENDONUCLEASE III"/>
    <property type="match status" value="1"/>
</dbReference>
<dbReference type="Pfam" id="PF00633">
    <property type="entry name" value="HHH"/>
    <property type="match status" value="1"/>
</dbReference>
<dbReference type="EC" id="4.2.99.18" evidence="11"/>
<keyword evidence="3 11" id="KW-0479">Metal-binding</keyword>
<dbReference type="InterPro" id="IPR000445">
    <property type="entry name" value="HhH_motif"/>
</dbReference>
<keyword evidence="7 11" id="KW-0411">Iron-sulfur</keyword>
<dbReference type="EMBL" id="RPGO01000004">
    <property type="protein sequence ID" value="RZB32867.1"/>
    <property type="molecule type" value="Genomic_DNA"/>
</dbReference>
<dbReference type="InterPro" id="IPR003265">
    <property type="entry name" value="HhH-GPD_domain"/>
</dbReference>
<feature type="binding site" evidence="11">
    <location>
        <position position="215"/>
    </location>
    <ligand>
        <name>[4Fe-4S] cluster</name>
        <dbReference type="ChEBI" id="CHEBI:49883"/>
    </ligand>
</feature>
<proteinExistence type="inferred from homology"/>
<dbReference type="FunFam" id="1.10.340.30:FF:000001">
    <property type="entry name" value="Endonuclease III"/>
    <property type="match status" value="1"/>
</dbReference>
<dbReference type="GO" id="GO:0003677">
    <property type="term" value="F:DNA binding"/>
    <property type="evidence" value="ECO:0007669"/>
    <property type="project" value="UniProtKB-UniRule"/>
</dbReference>
<keyword evidence="6 11" id="KW-0408">Iron</keyword>
<dbReference type="GO" id="GO:0051539">
    <property type="term" value="F:4 iron, 4 sulfur cluster binding"/>
    <property type="evidence" value="ECO:0007669"/>
    <property type="project" value="UniProtKB-UniRule"/>
</dbReference>
<evidence type="ECO:0000256" key="4">
    <source>
        <dbReference type="ARBA" id="ARBA00022763"/>
    </source>
</evidence>
<dbReference type="InterPro" id="IPR011257">
    <property type="entry name" value="DNA_glycosylase"/>
</dbReference>
<comment type="caution">
    <text evidence="13">The sequence shown here is derived from an EMBL/GenBank/DDBJ whole genome shotgun (WGS) entry which is preliminary data.</text>
</comment>
<dbReference type="CDD" id="cd00056">
    <property type="entry name" value="ENDO3c"/>
    <property type="match status" value="1"/>
</dbReference>
<feature type="binding site" evidence="11">
    <location>
        <position position="218"/>
    </location>
    <ligand>
        <name>[4Fe-4S] cluster</name>
        <dbReference type="ChEBI" id="CHEBI:49883"/>
    </ligand>
</feature>
<dbReference type="Gene3D" id="1.10.340.30">
    <property type="entry name" value="Hypothetical protein, domain 2"/>
    <property type="match status" value="1"/>
</dbReference>
<evidence type="ECO:0000259" key="12">
    <source>
        <dbReference type="SMART" id="SM00478"/>
    </source>
</evidence>
<keyword evidence="11 13" id="KW-0456">Lyase</keyword>
<dbReference type="SUPFAM" id="SSF48150">
    <property type="entry name" value="DNA-glycosylase"/>
    <property type="match status" value="1"/>
</dbReference>
<feature type="domain" description="HhH-GPD" evidence="12">
    <location>
        <begin position="58"/>
        <end position="206"/>
    </location>
</feature>
<keyword evidence="11" id="KW-0238">DNA-binding</keyword>
<dbReference type="GO" id="GO:0140078">
    <property type="term" value="F:class I DNA-(apurinic or apyrimidinic site) endonuclease activity"/>
    <property type="evidence" value="ECO:0007669"/>
    <property type="project" value="UniProtKB-EC"/>
</dbReference>
<dbReference type="GO" id="GO:0046872">
    <property type="term" value="F:metal ion binding"/>
    <property type="evidence" value="ECO:0007669"/>
    <property type="project" value="UniProtKB-KW"/>
</dbReference>
<sequence length="236" mass="26453">MLVSTAKTETIDKRFKGIMEPGKERALDILRLLKKEYPAVCRSLDCSSPFKLLISTILSAQSTDATINKLTSKLFKKYNSFADFANAPLEELQQDIKSSGFYRNKAKNIKRTSQIIIEQFGGEMPQKMEELLQLPGVGRKTANIVLSTAYGIVEGIAVDTHVKLVSNRLGLTNSSNQNKIEHDLMMLFPQKEWDNISLLLVRHGKTVCTSRNHRCSTCVINHLCPLFFFIGWGGVG</sequence>
<name>A0A8B3S543_9EURY</name>
<protein>
    <recommendedName>
        <fullName evidence="11">Endonuclease III</fullName>
        <ecNumber evidence="11">4.2.99.18</ecNumber>
    </recommendedName>
    <alternativeName>
        <fullName evidence="11">DNA-(apurinic or apyrimidinic site) lyase</fullName>
    </alternativeName>
</protein>
<gene>
    <name evidence="11" type="primary">nth</name>
    <name evidence="13" type="ORF">AEth_00213</name>
</gene>
<dbReference type="GO" id="GO:0141016">
    <property type="term" value="F:G/T mismatch-specific thymine-DNA glycosylase activity"/>
    <property type="evidence" value="ECO:0007669"/>
    <property type="project" value="UniProtKB-EC"/>
</dbReference>
<evidence type="ECO:0000256" key="5">
    <source>
        <dbReference type="ARBA" id="ARBA00022801"/>
    </source>
</evidence>
<dbReference type="GO" id="GO:0006285">
    <property type="term" value="P:base-excision repair, AP site formation"/>
    <property type="evidence" value="ECO:0007669"/>
    <property type="project" value="TreeGrafter"/>
</dbReference>
<accession>A0A8B3S543</accession>
<evidence type="ECO:0000256" key="9">
    <source>
        <dbReference type="ARBA" id="ARBA00023295"/>
    </source>
</evidence>
<dbReference type="PANTHER" id="PTHR10359">
    <property type="entry name" value="A/G-SPECIFIC ADENINE GLYCOSYLASE/ENDONUCLEASE III"/>
    <property type="match status" value="1"/>
</dbReference>
<keyword evidence="4 11" id="KW-0227">DNA damage</keyword>
<keyword evidence="9 11" id="KW-0326">Glycosidase</keyword>
<dbReference type="Gene3D" id="1.10.1670.10">
    <property type="entry name" value="Helix-hairpin-Helix base-excision DNA repair enzymes (C-terminal)"/>
    <property type="match status" value="1"/>
</dbReference>
<comment type="catalytic activity">
    <reaction evidence="10">
        <text>Hydrolyzes mismatched double-stranded DNA and polynucleotides, releasing free thymine.</text>
        <dbReference type="EC" id="3.2.2.29"/>
    </reaction>
</comment>
<evidence type="ECO:0000256" key="8">
    <source>
        <dbReference type="ARBA" id="ARBA00023204"/>
    </source>
</evidence>
<comment type="similarity">
    <text evidence="1 11">Belongs to the Nth/MutY family.</text>
</comment>
<feature type="binding site" evidence="11">
    <location>
        <position position="208"/>
    </location>
    <ligand>
        <name>[4Fe-4S] cluster</name>
        <dbReference type="ChEBI" id="CHEBI:49883"/>
    </ligand>
</feature>
<dbReference type="HAMAP" id="MF_00942">
    <property type="entry name" value="Nth"/>
    <property type="match status" value="1"/>
</dbReference>
<dbReference type="PROSITE" id="PS01155">
    <property type="entry name" value="ENDONUCLEASE_III_2"/>
    <property type="match status" value="1"/>
</dbReference>
<evidence type="ECO:0000256" key="6">
    <source>
        <dbReference type="ARBA" id="ARBA00023004"/>
    </source>
</evidence>
<dbReference type="PIRSF" id="PIRSF001435">
    <property type="entry name" value="Nth"/>
    <property type="match status" value="1"/>
</dbReference>
<keyword evidence="13" id="KW-0255">Endonuclease</keyword>
<keyword evidence="2 11" id="KW-0004">4Fe-4S</keyword>
<evidence type="ECO:0000313" key="14">
    <source>
        <dbReference type="Proteomes" id="UP000291831"/>
    </source>
</evidence>
<dbReference type="Pfam" id="PF00730">
    <property type="entry name" value="HhH-GPD"/>
    <property type="match status" value="1"/>
</dbReference>
<dbReference type="InterPro" id="IPR023170">
    <property type="entry name" value="HhH_base_excis_C"/>
</dbReference>
<evidence type="ECO:0000256" key="3">
    <source>
        <dbReference type="ARBA" id="ARBA00022723"/>
    </source>
</evidence>
<dbReference type="Proteomes" id="UP000291831">
    <property type="component" value="Unassembled WGS sequence"/>
</dbReference>
<comment type="function">
    <text evidence="11">DNA repair enzyme that has both DNA N-glycosylase activity and AP-lyase activity. The DNA N-glycosylase activity releases various damaged pyrimidines from DNA by cleaving the N-glycosidic bond, leaving an AP (apurinic/apyrimidinic) site. The AP-lyase activity cleaves the phosphodiester bond 3' to the AP site by a beta-elimination, leaving a 3'-terminal unsaturated sugar and a product with a terminal 5'-phosphate.</text>
</comment>
<organism evidence="13 14">
    <name type="scientific">Candidatus Argoarchaeum ethanivorans</name>
    <dbReference type="NCBI Taxonomy" id="2608793"/>
    <lineage>
        <taxon>Archaea</taxon>
        <taxon>Methanobacteriati</taxon>
        <taxon>Methanobacteriota</taxon>
        <taxon>Stenosarchaea group</taxon>
        <taxon>Methanomicrobia</taxon>
        <taxon>Methanosarcinales</taxon>
        <taxon>Methanosarcinales incertae sedis</taxon>
        <taxon>GOM Arc I cluster</taxon>
        <taxon>Candidatus Argoarchaeum</taxon>
    </lineage>
</organism>
<evidence type="ECO:0000256" key="1">
    <source>
        <dbReference type="ARBA" id="ARBA00008343"/>
    </source>
</evidence>
<evidence type="ECO:0000256" key="2">
    <source>
        <dbReference type="ARBA" id="ARBA00022485"/>
    </source>
</evidence>
<dbReference type="NCBIfam" id="TIGR01083">
    <property type="entry name" value="nth"/>
    <property type="match status" value="1"/>
</dbReference>
<dbReference type="InterPro" id="IPR005759">
    <property type="entry name" value="Nth"/>
</dbReference>
<keyword evidence="13" id="KW-0540">Nuclease</keyword>
<evidence type="ECO:0000256" key="11">
    <source>
        <dbReference type="HAMAP-Rule" id="MF_00942"/>
    </source>
</evidence>
<comment type="cofactor">
    <cofactor evidence="11">
        <name>[4Fe-4S] cluster</name>
        <dbReference type="ChEBI" id="CHEBI:49883"/>
    </cofactor>
    <text evidence="11">Binds 1 [4Fe-4S] cluster.</text>
</comment>